<dbReference type="InterPro" id="IPR016450">
    <property type="entry name" value="UCP005522"/>
</dbReference>
<protein>
    <recommendedName>
        <fullName evidence="2">Circularly permuted ATP-grasp type 2 domain-containing protein</fullName>
    </recommendedName>
</protein>
<evidence type="ECO:0000256" key="1">
    <source>
        <dbReference type="SAM" id="MobiDB-lite"/>
    </source>
</evidence>
<reference evidence="3 4" key="1">
    <citation type="journal article" date="2022" name="IScience">
        <title>An ultrasensitive nanofiber-based assay for enzymatic hydrolysis and deep-sea microbial degradation of cellulose.</title>
        <authorList>
            <person name="Tsudome M."/>
            <person name="Tachioka M."/>
            <person name="Miyazaki M."/>
            <person name="Uchimura K."/>
            <person name="Tsuda M."/>
            <person name="Takaki Y."/>
            <person name="Deguchi S."/>
        </authorList>
    </citation>
    <scope>NUCLEOTIDE SEQUENCE [LARGE SCALE GENOMIC DNA]</scope>
    <source>
        <strain evidence="3 4">GE09</strain>
    </source>
</reference>
<dbReference type="PANTHER" id="PTHR34595">
    <property type="entry name" value="BLR5612 PROTEIN"/>
    <property type="match status" value="1"/>
</dbReference>
<gene>
    <name evidence="3" type="ORF">MARGE09_P1800</name>
</gene>
<dbReference type="Pfam" id="PF14403">
    <property type="entry name" value="CP_ATPgrasp_2"/>
    <property type="match status" value="1"/>
</dbReference>
<dbReference type="PANTHER" id="PTHR34595:SF7">
    <property type="entry name" value="SLL1039 PROTEIN"/>
    <property type="match status" value="1"/>
</dbReference>
<sequence>MQQYWKDYDPAGFYDELISTPGNARLPAKKLISYLKSLSPEDVDVRRNAAESTIQAMGVTFTVYTDEGNIDRSWPLDIIPRVIAKKQWDVAAKGLEQRLQALNMFIDDLYHDQKIIKDGVIPEFVLKQSANYRKECEGVSPAHGVWAHICGTDLVRAGDGEFYVLEDNLRVPSGVSYMLENRSIMKRVFPEVFESVDIAPIGDYPARLFDTLSALAPRKQKKPVIAVLTPGIFNSAYFEHAFLAQQMGVELVEGSDLVVADDDCVYMKTVAGLEMVDVIYRRIDDLFLDPEVFHKDSVLGVPGLMRAWRAGKVALANAPGAGVADDKVVYAYVPQVIKYYLDQDPIIPNVETFLCYEDKQREYVLANLDKLVVKPANESGGYGMLVGPHSTKKERETFAGLIKANPRNYIAQPTLDLSTAPTIIGKCTPEPRHLDLRPFILQGKSTYVTTGGLTRVAMKKGSLVVNSSQGGGSKDTWIVDTEGDKGVAPKANTAKSQAQSQGGETK</sequence>
<feature type="region of interest" description="Disordered" evidence="1">
    <location>
        <begin position="466"/>
        <end position="506"/>
    </location>
</feature>
<dbReference type="EMBL" id="AP023086">
    <property type="protein sequence ID" value="BCD97599.1"/>
    <property type="molecule type" value="Genomic_DNA"/>
</dbReference>
<proteinExistence type="predicted"/>
<dbReference type="PIRSF" id="PIRSF005522">
    <property type="entry name" value="UCP005522"/>
    <property type="match status" value="1"/>
</dbReference>
<dbReference type="InterPro" id="IPR025841">
    <property type="entry name" value="CP_ATPgrasp_2"/>
</dbReference>
<dbReference type="SUPFAM" id="SSF56059">
    <property type="entry name" value="Glutathione synthetase ATP-binding domain-like"/>
    <property type="match status" value="1"/>
</dbReference>
<evidence type="ECO:0000259" key="2">
    <source>
        <dbReference type="Pfam" id="PF14403"/>
    </source>
</evidence>
<accession>A0AAN1WHB5</accession>
<keyword evidence="4" id="KW-1185">Reference proteome</keyword>
<evidence type="ECO:0000313" key="3">
    <source>
        <dbReference type="EMBL" id="BCD97599.1"/>
    </source>
</evidence>
<feature type="domain" description="Circularly permuted ATP-grasp type 2" evidence="2">
    <location>
        <begin position="80"/>
        <end position="457"/>
    </location>
</feature>
<dbReference type="AlphaFoldDB" id="A0AAN1WHB5"/>
<dbReference type="InterPro" id="IPR051680">
    <property type="entry name" value="ATP-dep_Glu-Cys_Ligase-2"/>
</dbReference>
<dbReference type="KEGG" id="marq:MARGE09_P1800"/>
<organism evidence="3 4">
    <name type="scientific">Marinagarivorans cellulosilyticus</name>
    <dbReference type="NCBI Taxonomy" id="2721545"/>
    <lineage>
        <taxon>Bacteria</taxon>
        <taxon>Pseudomonadati</taxon>
        <taxon>Pseudomonadota</taxon>
        <taxon>Gammaproteobacteria</taxon>
        <taxon>Cellvibrionales</taxon>
        <taxon>Cellvibrionaceae</taxon>
        <taxon>Marinagarivorans</taxon>
    </lineage>
</organism>
<feature type="compositionally biased region" description="Polar residues" evidence="1">
    <location>
        <begin position="493"/>
        <end position="506"/>
    </location>
</feature>
<dbReference type="Gene3D" id="3.40.50.11290">
    <property type="match status" value="1"/>
</dbReference>
<evidence type="ECO:0000313" key="4">
    <source>
        <dbReference type="Proteomes" id="UP001320119"/>
    </source>
</evidence>
<dbReference type="Gene3D" id="3.30.1490.270">
    <property type="match status" value="1"/>
</dbReference>
<dbReference type="Proteomes" id="UP001320119">
    <property type="component" value="Chromosome"/>
</dbReference>
<name>A0AAN1WHB5_9GAMM</name>